<dbReference type="EMBL" id="CP093428">
    <property type="protein sequence ID" value="WGK88067.1"/>
    <property type="molecule type" value="Genomic_DNA"/>
</dbReference>
<evidence type="ECO:0000313" key="2">
    <source>
        <dbReference type="Proteomes" id="UP001243713"/>
    </source>
</evidence>
<dbReference type="Proteomes" id="UP001243713">
    <property type="component" value="Chromosome"/>
</dbReference>
<accession>A0ABY8ML49</accession>
<keyword evidence="2" id="KW-1185">Reference proteome</keyword>
<proteinExistence type="predicted"/>
<reference evidence="1 2" key="1">
    <citation type="submission" date="2022-03" db="EMBL/GenBank/DDBJ databases">
        <title>Plant growth promoting endophytes with ACC deaminase activity.</title>
        <authorList>
            <person name="Charles T."/>
            <person name="Van Dyk A."/>
            <person name="Cheng J."/>
            <person name="Heil J."/>
        </authorList>
    </citation>
    <scope>NUCLEOTIDE SEQUENCE [LARGE SCALE GENOMIC DNA]</scope>
    <source>
        <strain evidence="1 2">8R6</strain>
    </source>
</reference>
<gene>
    <name evidence="1" type="ORF">MOQ58_16110</name>
</gene>
<dbReference type="RefSeq" id="WP_280161334.1">
    <property type="nucleotide sequence ID" value="NZ_CP093428.1"/>
</dbReference>
<evidence type="ECO:0008006" key="3">
    <source>
        <dbReference type="Google" id="ProtNLM"/>
    </source>
</evidence>
<protein>
    <recommendedName>
        <fullName evidence="3">MAE-28990/MAE-18760-like HEPN domain-containing protein</fullName>
    </recommendedName>
</protein>
<sequence>MVLKTNYFFGDLRDNSSGDLTFLNGLDEGLALSDYEAQILTTGFKNRKFYKSFLAELASCIYHEEAGRHTAAFVHLYRSYEHLSYAFPMIYASRTEDYVGTFENLRQWLSSTNSDGNVGELKFHKNFIASLFRGLPELQTTIDIDINTKQEYRESIFKALAEKVVGWNSPAKYTPGTQFPDKLAIPFVDHHSFLVNLRNRFFHYSNGRSDNIGLDDIVEADLLFSFVNKVTLNYIATIFHGVVKHQMQN</sequence>
<evidence type="ECO:0000313" key="1">
    <source>
        <dbReference type="EMBL" id="WGK88067.1"/>
    </source>
</evidence>
<name>A0ABY8ML49_9PSED</name>
<organism evidence="1 2">
    <name type="scientific">Pseudomonas migulae</name>
    <dbReference type="NCBI Taxonomy" id="78543"/>
    <lineage>
        <taxon>Bacteria</taxon>
        <taxon>Pseudomonadati</taxon>
        <taxon>Pseudomonadota</taxon>
        <taxon>Gammaproteobacteria</taxon>
        <taxon>Pseudomonadales</taxon>
        <taxon>Pseudomonadaceae</taxon>
        <taxon>Pseudomonas</taxon>
    </lineage>
</organism>